<dbReference type="HOGENOM" id="CLU_1185687_0_0_1"/>
<feature type="coiled-coil region" evidence="1">
    <location>
        <begin position="89"/>
        <end position="120"/>
    </location>
</feature>
<feature type="region of interest" description="Disordered" evidence="2">
    <location>
        <begin position="123"/>
        <end position="159"/>
    </location>
</feature>
<keyword evidence="1" id="KW-0175">Coiled coil</keyword>
<sequence>MQKRSLPHAGKSPYTQRGIPSVPNPYYAGSRGEGWLGHRNQAGYDVFKDPKRLAKEAEGYEKVLEVYCLHVLPRLDDWEYAREFLRYENELAEVKRASLFRNLEQLHAEHLANLEKERELQLARISPSSSRTRSPRAPTITPSTPDRSPSPCPSVASTSTTSTHTAHVTMIEQSVVTKQLILTFYQMHFIYESYKRCLLKIVRDQQAFGEDLRLVYKEFLDVRHTEQELNVFVF</sequence>
<organism evidence="3 4">
    <name type="scientific">Sphaerobolus stellatus (strain SS14)</name>
    <dbReference type="NCBI Taxonomy" id="990650"/>
    <lineage>
        <taxon>Eukaryota</taxon>
        <taxon>Fungi</taxon>
        <taxon>Dikarya</taxon>
        <taxon>Basidiomycota</taxon>
        <taxon>Agaricomycotina</taxon>
        <taxon>Agaricomycetes</taxon>
        <taxon>Phallomycetidae</taxon>
        <taxon>Geastrales</taxon>
        <taxon>Sphaerobolaceae</taxon>
        <taxon>Sphaerobolus</taxon>
    </lineage>
</organism>
<dbReference type="OrthoDB" id="3981028at2759"/>
<evidence type="ECO:0000313" key="4">
    <source>
        <dbReference type="Proteomes" id="UP000054279"/>
    </source>
</evidence>
<keyword evidence="4" id="KW-1185">Reference proteome</keyword>
<reference evidence="3 4" key="1">
    <citation type="submission" date="2014-06" db="EMBL/GenBank/DDBJ databases">
        <title>Evolutionary Origins and Diversification of the Mycorrhizal Mutualists.</title>
        <authorList>
            <consortium name="DOE Joint Genome Institute"/>
            <consortium name="Mycorrhizal Genomics Consortium"/>
            <person name="Kohler A."/>
            <person name="Kuo A."/>
            <person name="Nagy L.G."/>
            <person name="Floudas D."/>
            <person name="Copeland A."/>
            <person name="Barry K.W."/>
            <person name="Cichocki N."/>
            <person name="Veneault-Fourrey C."/>
            <person name="LaButti K."/>
            <person name="Lindquist E.A."/>
            <person name="Lipzen A."/>
            <person name="Lundell T."/>
            <person name="Morin E."/>
            <person name="Murat C."/>
            <person name="Riley R."/>
            <person name="Ohm R."/>
            <person name="Sun H."/>
            <person name="Tunlid A."/>
            <person name="Henrissat B."/>
            <person name="Grigoriev I.V."/>
            <person name="Hibbett D.S."/>
            <person name="Martin F."/>
        </authorList>
    </citation>
    <scope>NUCLEOTIDE SEQUENCE [LARGE SCALE GENOMIC DNA]</scope>
    <source>
        <strain evidence="3 4">SS14</strain>
    </source>
</reference>
<evidence type="ECO:0000256" key="1">
    <source>
        <dbReference type="SAM" id="Coils"/>
    </source>
</evidence>
<name>A0A0C9VEG8_SPHS4</name>
<dbReference type="AlphaFoldDB" id="A0A0C9VEG8"/>
<feature type="region of interest" description="Disordered" evidence="2">
    <location>
        <begin position="1"/>
        <end position="23"/>
    </location>
</feature>
<evidence type="ECO:0000313" key="3">
    <source>
        <dbReference type="EMBL" id="KIJ39797.1"/>
    </source>
</evidence>
<evidence type="ECO:0000256" key="2">
    <source>
        <dbReference type="SAM" id="MobiDB-lite"/>
    </source>
</evidence>
<dbReference type="EMBL" id="KN837149">
    <property type="protein sequence ID" value="KIJ39797.1"/>
    <property type="molecule type" value="Genomic_DNA"/>
</dbReference>
<dbReference type="Proteomes" id="UP000054279">
    <property type="component" value="Unassembled WGS sequence"/>
</dbReference>
<feature type="compositionally biased region" description="Low complexity" evidence="2">
    <location>
        <begin position="123"/>
        <end position="145"/>
    </location>
</feature>
<accession>A0A0C9VEG8</accession>
<proteinExistence type="predicted"/>
<protein>
    <submittedName>
        <fullName evidence="3">Uncharacterized protein</fullName>
    </submittedName>
</protein>
<gene>
    <name evidence="3" type="ORF">M422DRAFT_49502</name>
</gene>